<name>A0A1H7LSN4_9FIRM</name>
<evidence type="ECO:0000256" key="1">
    <source>
        <dbReference type="SAM" id="Phobius"/>
    </source>
</evidence>
<feature type="transmembrane region" description="Helical" evidence="1">
    <location>
        <begin position="103"/>
        <end position="123"/>
    </location>
</feature>
<dbReference type="AlphaFoldDB" id="A0A1H7LSN4"/>
<evidence type="ECO:0000313" key="2">
    <source>
        <dbReference type="EMBL" id="SEL01994.1"/>
    </source>
</evidence>
<dbReference type="RefSeq" id="WP_074792139.1">
    <property type="nucleotide sequence ID" value="NZ_FNZX01000018.1"/>
</dbReference>
<organism evidence="2 3">
    <name type="scientific">Pseudobutyrivibrio ruminis</name>
    <dbReference type="NCBI Taxonomy" id="46206"/>
    <lineage>
        <taxon>Bacteria</taxon>
        <taxon>Bacillati</taxon>
        <taxon>Bacillota</taxon>
        <taxon>Clostridia</taxon>
        <taxon>Lachnospirales</taxon>
        <taxon>Lachnospiraceae</taxon>
        <taxon>Pseudobutyrivibrio</taxon>
    </lineage>
</organism>
<evidence type="ECO:0000313" key="3">
    <source>
        <dbReference type="Proteomes" id="UP000182321"/>
    </source>
</evidence>
<dbReference type="EMBL" id="FNZX01000018">
    <property type="protein sequence ID" value="SEL01994.1"/>
    <property type="molecule type" value="Genomic_DNA"/>
</dbReference>
<reference evidence="3" key="1">
    <citation type="submission" date="2016-10" db="EMBL/GenBank/DDBJ databases">
        <authorList>
            <person name="Varghese N."/>
        </authorList>
    </citation>
    <scope>NUCLEOTIDE SEQUENCE [LARGE SCALE GENOMIC DNA]</scope>
    <source>
        <strain evidence="3">ACV-9</strain>
    </source>
</reference>
<feature type="transmembrane region" description="Helical" evidence="1">
    <location>
        <begin position="81"/>
        <end position="97"/>
    </location>
</feature>
<feature type="transmembrane region" description="Helical" evidence="1">
    <location>
        <begin position="12"/>
        <end position="34"/>
    </location>
</feature>
<dbReference type="Proteomes" id="UP000182321">
    <property type="component" value="Unassembled WGS sequence"/>
</dbReference>
<keyword evidence="1" id="KW-1133">Transmembrane helix</keyword>
<keyword evidence="1" id="KW-0812">Transmembrane</keyword>
<keyword evidence="1" id="KW-0472">Membrane</keyword>
<gene>
    <name evidence="2" type="ORF">SAMN02910377_02448</name>
</gene>
<accession>A0A1H7LSN4</accession>
<keyword evidence="3" id="KW-1185">Reference proteome</keyword>
<sequence>MINWMKRLNQALPGLVLGILIYGVLIELIGVWFVADKVRYTSGLLIGVGCATFMAIHIAMIIEESVRIGKGHEKYLSFKSVMRYLIVCAVMILMMVFKLGNMFTALIGILGLKVSAYAQPLLIKRLGKTSSNISEGNDEELNTKEVKV</sequence>
<proteinExistence type="predicted"/>
<feature type="transmembrane region" description="Helical" evidence="1">
    <location>
        <begin position="40"/>
        <end position="60"/>
    </location>
</feature>
<protein>
    <recommendedName>
        <fullName evidence="4">ATP synthase subunit I</fullName>
    </recommendedName>
</protein>
<evidence type="ECO:0008006" key="4">
    <source>
        <dbReference type="Google" id="ProtNLM"/>
    </source>
</evidence>